<dbReference type="AlphaFoldDB" id="A0A915NN16"/>
<organism evidence="1 2">
    <name type="scientific">Meloidogyne floridensis</name>
    <dbReference type="NCBI Taxonomy" id="298350"/>
    <lineage>
        <taxon>Eukaryota</taxon>
        <taxon>Metazoa</taxon>
        <taxon>Ecdysozoa</taxon>
        <taxon>Nematoda</taxon>
        <taxon>Chromadorea</taxon>
        <taxon>Rhabditida</taxon>
        <taxon>Tylenchina</taxon>
        <taxon>Tylenchomorpha</taxon>
        <taxon>Tylenchoidea</taxon>
        <taxon>Meloidogynidae</taxon>
        <taxon>Meloidogyninae</taxon>
        <taxon>Meloidogyne</taxon>
    </lineage>
</organism>
<name>A0A915NN16_9BILA</name>
<evidence type="ECO:0000313" key="1">
    <source>
        <dbReference type="Proteomes" id="UP000887560"/>
    </source>
</evidence>
<protein>
    <submittedName>
        <fullName evidence="2">Uncharacterized protein</fullName>
    </submittedName>
</protein>
<keyword evidence="1" id="KW-1185">Reference proteome</keyword>
<evidence type="ECO:0000313" key="2">
    <source>
        <dbReference type="WBParaSite" id="scf7180000420302.g5083"/>
    </source>
</evidence>
<sequence length="166" mass="19944">MLGNKKYFPPNFVPSYTGRTKFFNKFSTKIKAKNEPWYEKNDYYYNFNKSLKKENLKENVNLAKEMAKNYLRENKQIKIAKDYGIEINYLDKIKENERNNFKNILILISFMNENAQKENLFLAVDALKSLNLLEKLKLENEGFIRLTKFLLNQFEDEINKLEVVRF</sequence>
<dbReference type="WBParaSite" id="scf7180000420302.g5083">
    <property type="protein sequence ID" value="scf7180000420302.g5083"/>
    <property type="gene ID" value="scf7180000420302.g5083"/>
</dbReference>
<dbReference type="Proteomes" id="UP000887560">
    <property type="component" value="Unplaced"/>
</dbReference>
<reference evidence="2" key="1">
    <citation type="submission" date="2022-11" db="UniProtKB">
        <authorList>
            <consortium name="WormBaseParasite"/>
        </authorList>
    </citation>
    <scope>IDENTIFICATION</scope>
</reference>
<proteinExistence type="predicted"/>
<accession>A0A915NN16</accession>